<sequence length="55" mass="5603">MSGTVEREGTSAMSRPGARTGSGTPRLEFVPDIASVWSSLGCAGSHGGRRAPASR</sequence>
<keyword evidence="3" id="KW-1185">Reference proteome</keyword>
<accession>A0A852Z612</accession>
<comment type="caution">
    <text evidence="2">The sequence shown here is derived from an EMBL/GenBank/DDBJ whole genome shotgun (WGS) entry which is preliminary data.</text>
</comment>
<dbReference type="AlphaFoldDB" id="A0A852Z612"/>
<name>A0A852Z612_9ACTN</name>
<dbReference type="EMBL" id="JACBYW010000009">
    <property type="protein sequence ID" value="NYH80775.1"/>
    <property type="molecule type" value="Genomic_DNA"/>
</dbReference>
<dbReference type="Proteomes" id="UP000548304">
    <property type="component" value="Unassembled WGS sequence"/>
</dbReference>
<feature type="region of interest" description="Disordered" evidence="1">
    <location>
        <begin position="1"/>
        <end position="26"/>
    </location>
</feature>
<evidence type="ECO:0000256" key="1">
    <source>
        <dbReference type="SAM" id="MobiDB-lite"/>
    </source>
</evidence>
<proteinExistence type="predicted"/>
<protein>
    <submittedName>
        <fullName evidence="2">Uncharacterized protein</fullName>
    </submittedName>
</protein>
<evidence type="ECO:0000313" key="2">
    <source>
        <dbReference type="EMBL" id="NYH80775.1"/>
    </source>
</evidence>
<reference evidence="2 3" key="1">
    <citation type="submission" date="2020-07" db="EMBL/GenBank/DDBJ databases">
        <title>Genomic Encyclopedia of Type Strains, Phase III (KMG-III): the genomes of soil and plant-associated and newly described type strains.</title>
        <authorList>
            <person name="Whitman W."/>
        </authorList>
    </citation>
    <scope>NUCLEOTIDE SEQUENCE [LARGE SCALE GENOMIC DNA]</scope>
    <source>
        <strain evidence="2 3">CECT 8576</strain>
    </source>
</reference>
<evidence type="ECO:0000313" key="3">
    <source>
        <dbReference type="Proteomes" id="UP000548304"/>
    </source>
</evidence>
<organism evidence="2 3">
    <name type="scientific">Actinopolyspora biskrensis</name>
    <dbReference type="NCBI Taxonomy" id="1470178"/>
    <lineage>
        <taxon>Bacteria</taxon>
        <taxon>Bacillati</taxon>
        <taxon>Actinomycetota</taxon>
        <taxon>Actinomycetes</taxon>
        <taxon>Actinopolysporales</taxon>
        <taxon>Actinopolysporaceae</taxon>
        <taxon>Actinopolyspora</taxon>
    </lineage>
</organism>
<gene>
    <name evidence="2" type="ORF">FHR84_004143</name>
</gene>